<proteinExistence type="predicted"/>
<organism evidence="1 2">
    <name type="scientific">Flavobacterium hercynium</name>
    <dbReference type="NCBI Taxonomy" id="387094"/>
    <lineage>
        <taxon>Bacteria</taxon>
        <taxon>Pseudomonadati</taxon>
        <taxon>Bacteroidota</taxon>
        <taxon>Flavobacteriia</taxon>
        <taxon>Flavobacteriales</taxon>
        <taxon>Flavobacteriaceae</taxon>
        <taxon>Flavobacterium</taxon>
    </lineage>
</organism>
<protein>
    <recommendedName>
        <fullName evidence="3">Lipoprotein</fullName>
    </recommendedName>
</protein>
<keyword evidence="2" id="KW-1185">Reference proteome</keyword>
<dbReference type="Proteomes" id="UP000198345">
    <property type="component" value="Unassembled WGS sequence"/>
</dbReference>
<name>A0A226GP39_9FLAO</name>
<dbReference type="AlphaFoldDB" id="A0A226GP39"/>
<sequence length="391" mass="46705">MSKTIILFLAISLFSCNNLQKKELSSNVGSRKDSSKKSNTEIEKILERQLKAGGYSTYYDTDYAFYEYDKTDLDISLPPIINLLFHYGYKRIDEEVFIKKIQTIFGVANRYDDIFYINSFDKCFKPQKINYYDLDGFRKDLYFSIENKIILNLYSLPEIIDYQKEYPEIASKEFNFPNEVTRNGNTEKIYLTKWKDITDLAEQRTKNISILVNRNKYLFNDSKASFVWLKTHDKFFLESLVKTFGYVQDKDLLKWVLEKNLLKNGEDDVEEFAKILWTRNCDNKIEVHKEVFDFMLTQNEIEREKYAASLLLFRDYYKNKGNDLSFSELTKIRAIVCYYGTKMSDNYFYSFFPYLHSEKYAEEFKKNNYYNISDFKELYEDAKYGGINEPY</sequence>
<dbReference type="RefSeq" id="WP_089052007.1">
    <property type="nucleotide sequence ID" value="NZ_FXTV01000037.1"/>
</dbReference>
<evidence type="ECO:0000313" key="2">
    <source>
        <dbReference type="Proteomes" id="UP000198345"/>
    </source>
</evidence>
<evidence type="ECO:0000313" key="1">
    <source>
        <dbReference type="EMBL" id="OXA83707.1"/>
    </source>
</evidence>
<dbReference type="PROSITE" id="PS51257">
    <property type="entry name" value="PROKAR_LIPOPROTEIN"/>
    <property type="match status" value="1"/>
</dbReference>
<accession>A0A226GP39</accession>
<evidence type="ECO:0008006" key="3">
    <source>
        <dbReference type="Google" id="ProtNLM"/>
    </source>
</evidence>
<dbReference type="OrthoDB" id="767755at2"/>
<comment type="caution">
    <text evidence="1">The sequence shown here is derived from an EMBL/GenBank/DDBJ whole genome shotgun (WGS) entry which is preliminary data.</text>
</comment>
<dbReference type="EMBL" id="MUGW01000076">
    <property type="protein sequence ID" value="OXA83707.1"/>
    <property type="molecule type" value="Genomic_DNA"/>
</dbReference>
<gene>
    <name evidence="1" type="ORF">B0A66_22100</name>
</gene>
<reference evidence="1 2" key="1">
    <citation type="submission" date="2016-11" db="EMBL/GenBank/DDBJ databases">
        <title>Whole genomes of Flavobacteriaceae.</title>
        <authorList>
            <person name="Stine C."/>
            <person name="Li C."/>
            <person name="Tadesse D."/>
        </authorList>
    </citation>
    <scope>NUCLEOTIDE SEQUENCE [LARGE SCALE GENOMIC DNA]</scope>
    <source>
        <strain evidence="1 2">DSM 18292</strain>
    </source>
</reference>